<gene>
    <name evidence="1" type="ORF">S12H4_47396</name>
</gene>
<name>X1TY48_9ZZZZ</name>
<organism evidence="1">
    <name type="scientific">marine sediment metagenome</name>
    <dbReference type="NCBI Taxonomy" id="412755"/>
    <lineage>
        <taxon>unclassified sequences</taxon>
        <taxon>metagenomes</taxon>
        <taxon>ecological metagenomes</taxon>
    </lineage>
</organism>
<evidence type="ECO:0000313" key="1">
    <source>
        <dbReference type="EMBL" id="GAJ10199.1"/>
    </source>
</evidence>
<protein>
    <submittedName>
        <fullName evidence="1">Uncharacterized protein</fullName>
    </submittedName>
</protein>
<dbReference type="EMBL" id="BARW01029504">
    <property type="protein sequence ID" value="GAJ10199.1"/>
    <property type="molecule type" value="Genomic_DNA"/>
</dbReference>
<proteinExistence type="predicted"/>
<sequence length="49" mass="5791">EWLVKLVPGHDLLISPIKRKWIAAKGYEACQPYDAPQIAKKWDKFLRRL</sequence>
<comment type="caution">
    <text evidence="1">The sequence shown here is derived from an EMBL/GenBank/DDBJ whole genome shotgun (WGS) entry which is preliminary data.</text>
</comment>
<feature type="non-terminal residue" evidence="1">
    <location>
        <position position="1"/>
    </location>
</feature>
<dbReference type="AlphaFoldDB" id="X1TY48"/>
<reference evidence="1" key="1">
    <citation type="journal article" date="2014" name="Front. Microbiol.">
        <title>High frequency of phylogenetically diverse reductive dehalogenase-homologous genes in deep subseafloor sedimentary metagenomes.</title>
        <authorList>
            <person name="Kawai M."/>
            <person name="Futagami T."/>
            <person name="Toyoda A."/>
            <person name="Takaki Y."/>
            <person name="Nishi S."/>
            <person name="Hori S."/>
            <person name="Arai W."/>
            <person name="Tsubouchi T."/>
            <person name="Morono Y."/>
            <person name="Uchiyama I."/>
            <person name="Ito T."/>
            <person name="Fujiyama A."/>
            <person name="Inagaki F."/>
            <person name="Takami H."/>
        </authorList>
    </citation>
    <scope>NUCLEOTIDE SEQUENCE</scope>
    <source>
        <strain evidence="1">Expedition CK06-06</strain>
    </source>
</reference>
<accession>X1TY48</accession>